<dbReference type="AlphaFoldDB" id="A0A804PGM8"/>
<reference evidence="2" key="3">
    <citation type="submission" date="2021-05" db="UniProtKB">
        <authorList>
            <consortium name="EnsemblPlants"/>
        </authorList>
    </citation>
    <scope>IDENTIFICATION</scope>
    <source>
        <strain evidence="2">cv. B73</strain>
    </source>
</reference>
<proteinExistence type="predicted"/>
<name>A0A804PGM8_MAIZE</name>
<evidence type="ECO:0000313" key="3">
    <source>
        <dbReference type="Proteomes" id="UP000007305"/>
    </source>
</evidence>
<keyword evidence="3" id="KW-1185">Reference proteome</keyword>
<feature type="compositionally biased region" description="Low complexity" evidence="1">
    <location>
        <begin position="60"/>
        <end position="76"/>
    </location>
</feature>
<dbReference type="EnsemblPlants" id="Zm00001eb238510_T001">
    <property type="protein sequence ID" value="Zm00001eb238510_P001"/>
    <property type="gene ID" value="Zm00001eb238510"/>
</dbReference>
<accession>A0A804PGM8</accession>
<feature type="region of interest" description="Disordered" evidence="1">
    <location>
        <begin position="58"/>
        <end position="89"/>
    </location>
</feature>
<dbReference type="Gramene" id="Zm00001eb238510_T001">
    <property type="protein sequence ID" value="Zm00001eb238510_P001"/>
    <property type="gene ID" value="Zm00001eb238510"/>
</dbReference>
<organism evidence="2 3">
    <name type="scientific">Zea mays</name>
    <name type="common">Maize</name>
    <dbReference type="NCBI Taxonomy" id="4577"/>
    <lineage>
        <taxon>Eukaryota</taxon>
        <taxon>Viridiplantae</taxon>
        <taxon>Streptophyta</taxon>
        <taxon>Embryophyta</taxon>
        <taxon>Tracheophyta</taxon>
        <taxon>Spermatophyta</taxon>
        <taxon>Magnoliopsida</taxon>
        <taxon>Liliopsida</taxon>
        <taxon>Poales</taxon>
        <taxon>Poaceae</taxon>
        <taxon>PACMAD clade</taxon>
        <taxon>Panicoideae</taxon>
        <taxon>Andropogonodae</taxon>
        <taxon>Andropogoneae</taxon>
        <taxon>Tripsacinae</taxon>
        <taxon>Zea</taxon>
    </lineage>
</organism>
<evidence type="ECO:0000256" key="1">
    <source>
        <dbReference type="SAM" id="MobiDB-lite"/>
    </source>
</evidence>
<reference evidence="2" key="2">
    <citation type="submission" date="2019-07" db="EMBL/GenBank/DDBJ databases">
        <authorList>
            <person name="Seetharam A."/>
            <person name="Woodhouse M."/>
            <person name="Cannon E."/>
        </authorList>
    </citation>
    <scope>NUCLEOTIDE SEQUENCE [LARGE SCALE GENOMIC DNA]</scope>
    <source>
        <strain evidence="2">cv. B73</strain>
    </source>
</reference>
<sequence length="129" mass="14182">MFVHMCVWKPIIGQKFVHGESFFRPETGLASAGQEILQCLLDAVALLAASPDAIPTNAFSDTVSAPPSSPTSSTSPRQECKVETTHEVDMEKENATTVHMKLVKKELNPKVPNEETCITVLCYIVYLFV</sequence>
<feature type="compositionally biased region" description="Basic and acidic residues" evidence="1">
    <location>
        <begin position="78"/>
        <end position="89"/>
    </location>
</feature>
<dbReference type="InParanoid" id="A0A804PGM8"/>
<reference evidence="3" key="1">
    <citation type="journal article" date="2009" name="Science">
        <title>The B73 maize genome: complexity, diversity, and dynamics.</title>
        <authorList>
            <person name="Schnable P.S."/>
            <person name="Ware D."/>
            <person name="Fulton R.S."/>
            <person name="Stein J.C."/>
            <person name="Wei F."/>
            <person name="Pasternak S."/>
            <person name="Liang C."/>
            <person name="Zhang J."/>
            <person name="Fulton L."/>
            <person name="Graves T.A."/>
            <person name="Minx P."/>
            <person name="Reily A.D."/>
            <person name="Courtney L."/>
            <person name="Kruchowski S.S."/>
            <person name="Tomlinson C."/>
            <person name="Strong C."/>
            <person name="Delehaunty K."/>
            <person name="Fronick C."/>
            <person name="Courtney B."/>
            <person name="Rock S.M."/>
            <person name="Belter E."/>
            <person name="Du F."/>
            <person name="Kim K."/>
            <person name="Abbott R.M."/>
            <person name="Cotton M."/>
            <person name="Levy A."/>
            <person name="Marchetto P."/>
            <person name="Ochoa K."/>
            <person name="Jackson S.M."/>
            <person name="Gillam B."/>
            <person name="Chen W."/>
            <person name="Yan L."/>
            <person name="Higginbotham J."/>
            <person name="Cardenas M."/>
            <person name="Waligorski J."/>
            <person name="Applebaum E."/>
            <person name="Phelps L."/>
            <person name="Falcone J."/>
            <person name="Kanchi K."/>
            <person name="Thane T."/>
            <person name="Scimone A."/>
            <person name="Thane N."/>
            <person name="Henke J."/>
            <person name="Wang T."/>
            <person name="Ruppert J."/>
            <person name="Shah N."/>
            <person name="Rotter K."/>
            <person name="Hodges J."/>
            <person name="Ingenthron E."/>
            <person name="Cordes M."/>
            <person name="Kohlberg S."/>
            <person name="Sgro J."/>
            <person name="Delgado B."/>
            <person name="Mead K."/>
            <person name="Chinwalla A."/>
            <person name="Leonard S."/>
            <person name="Crouse K."/>
            <person name="Collura K."/>
            <person name="Kudrna D."/>
            <person name="Currie J."/>
            <person name="He R."/>
            <person name="Angelova A."/>
            <person name="Rajasekar S."/>
            <person name="Mueller T."/>
            <person name="Lomeli R."/>
            <person name="Scara G."/>
            <person name="Ko A."/>
            <person name="Delaney K."/>
            <person name="Wissotski M."/>
            <person name="Lopez G."/>
            <person name="Campos D."/>
            <person name="Braidotti M."/>
            <person name="Ashley E."/>
            <person name="Golser W."/>
            <person name="Kim H."/>
            <person name="Lee S."/>
            <person name="Lin J."/>
            <person name="Dujmic Z."/>
            <person name="Kim W."/>
            <person name="Talag J."/>
            <person name="Zuccolo A."/>
            <person name="Fan C."/>
            <person name="Sebastian A."/>
            <person name="Kramer M."/>
            <person name="Spiegel L."/>
            <person name="Nascimento L."/>
            <person name="Zutavern T."/>
            <person name="Miller B."/>
            <person name="Ambroise C."/>
            <person name="Muller S."/>
            <person name="Spooner W."/>
            <person name="Narechania A."/>
            <person name="Ren L."/>
            <person name="Wei S."/>
            <person name="Kumari S."/>
            <person name="Faga B."/>
            <person name="Levy M.J."/>
            <person name="McMahan L."/>
            <person name="Van Buren P."/>
            <person name="Vaughn M.W."/>
            <person name="Ying K."/>
            <person name="Yeh C.-T."/>
            <person name="Emrich S.J."/>
            <person name="Jia Y."/>
            <person name="Kalyanaraman A."/>
            <person name="Hsia A.-P."/>
            <person name="Barbazuk W.B."/>
            <person name="Baucom R.S."/>
            <person name="Brutnell T.P."/>
            <person name="Carpita N.C."/>
            <person name="Chaparro C."/>
            <person name="Chia J.-M."/>
            <person name="Deragon J.-M."/>
            <person name="Estill J.C."/>
            <person name="Fu Y."/>
            <person name="Jeddeloh J.A."/>
            <person name="Han Y."/>
            <person name="Lee H."/>
            <person name="Li P."/>
            <person name="Lisch D.R."/>
            <person name="Liu S."/>
            <person name="Liu Z."/>
            <person name="Nagel D.H."/>
            <person name="McCann M.C."/>
            <person name="SanMiguel P."/>
            <person name="Myers A.M."/>
            <person name="Nettleton D."/>
            <person name="Nguyen J."/>
            <person name="Penning B.W."/>
            <person name="Ponnala L."/>
            <person name="Schneider K.L."/>
            <person name="Schwartz D.C."/>
            <person name="Sharma A."/>
            <person name="Soderlund C."/>
            <person name="Springer N.M."/>
            <person name="Sun Q."/>
            <person name="Wang H."/>
            <person name="Waterman M."/>
            <person name="Westerman R."/>
            <person name="Wolfgruber T.K."/>
            <person name="Yang L."/>
            <person name="Yu Y."/>
            <person name="Zhang L."/>
            <person name="Zhou S."/>
            <person name="Zhu Q."/>
            <person name="Bennetzen J.L."/>
            <person name="Dawe R.K."/>
            <person name="Jiang J."/>
            <person name="Jiang N."/>
            <person name="Presting G.G."/>
            <person name="Wessler S.R."/>
            <person name="Aluru S."/>
            <person name="Martienssen R.A."/>
            <person name="Clifton S.W."/>
            <person name="McCombie W.R."/>
            <person name="Wing R.A."/>
            <person name="Wilson R.K."/>
        </authorList>
    </citation>
    <scope>NUCLEOTIDE SEQUENCE [LARGE SCALE GENOMIC DNA]</scope>
    <source>
        <strain evidence="3">cv. B73</strain>
    </source>
</reference>
<dbReference type="Proteomes" id="UP000007305">
    <property type="component" value="Chromosome 5"/>
</dbReference>
<evidence type="ECO:0000313" key="2">
    <source>
        <dbReference type="EnsemblPlants" id="Zm00001eb238510_P001"/>
    </source>
</evidence>
<protein>
    <submittedName>
        <fullName evidence="2">Uncharacterized protein</fullName>
    </submittedName>
</protein>